<protein>
    <recommendedName>
        <fullName evidence="6">NnrU domain-containing protein</fullName>
    </recommendedName>
</protein>
<evidence type="ECO:0000313" key="8">
    <source>
        <dbReference type="Proteomes" id="UP001530400"/>
    </source>
</evidence>
<evidence type="ECO:0000256" key="1">
    <source>
        <dbReference type="ARBA" id="ARBA00004141"/>
    </source>
</evidence>
<dbReference type="Pfam" id="PF07298">
    <property type="entry name" value="NnrU"/>
    <property type="match status" value="1"/>
</dbReference>
<dbReference type="EMBL" id="JALLPJ020000647">
    <property type="protein sequence ID" value="KAL3786478.1"/>
    <property type="molecule type" value="Genomic_DNA"/>
</dbReference>
<evidence type="ECO:0000256" key="3">
    <source>
        <dbReference type="ARBA" id="ARBA00022989"/>
    </source>
</evidence>
<keyword evidence="8" id="KW-1185">Reference proteome</keyword>
<name>A0ABD3PEH5_9STRA</name>
<dbReference type="InterPro" id="IPR009915">
    <property type="entry name" value="NnrU_dom"/>
</dbReference>
<keyword evidence="2" id="KW-0812">Transmembrane</keyword>
<organism evidence="7 8">
    <name type="scientific">Cyclotella atomus</name>
    <dbReference type="NCBI Taxonomy" id="382360"/>
    <lineage>
        <taxon>Eukaryota</taxon>
        <taxon>Sar</taxon>
        <taxon>Stramenopiles</taxon>
        <taxon>Ochrophyta</taxon>
        <taxon>Bacillariophyta</taxon>
        <taxon>Coscinodiscophyceae</taxon>
        <taxon>Thalassiosirophycidae</taxon>
        <taxon>Stephanodiscales</taxon>
        <taxon>Stephanodiscaceae</taxon>
        <taxon>Cyclotella</taxon>
    </lineage>
</organism>
<keyword evidence="5" id="KW-0732">Signal</keyword>
<comment type="caution">
    <text evidence="7">The sequence shown here is derived from an EMBL/GenBank/DDBJ whole genome shotgun (WGS) entry which is preliminary data.</text>
</comment>
<evidence type="ECO:0000256" key="5">
    <source>
        <dbReference type="SAM" id="SignalP"/>
    </source>
</evidence>
<feature type="domain" description="NnrU" evidence="6">
    <location>
        <begin position="58"/>
        <end position="265"/>
    </location>
</feature>
<proteinExistence type="predicted"/>
<feature type="signal peptide" evidence="5">
    <location>
        <begin position="1"/>
        <end position="17"/>
    </location>
</feature>
<accession>A0ABD3PEH5</accession>
<comment type="subcellular location">
    <subcellularLocation>
        <location evidence="1">Membrane</location>
        <topology evidence="1">Multi-pass membrane protein</topology>
    </subcellularLocation>
</comment>
<feature type="chain" id="PRO_5044888944" description="NnrU domain-containing protein" evidence="5">
    <location>
        <begin position="18"/>
        <end position="314"/>
    </location>
</feature>
<sequence length="314" mass="34108">MVFHFALSHISLSIVFPFSSPQAANDSKMAAPAASLTSQPFRWAIASWSFFILENTVLSENRTLLISHLGDQNYHACYGLCSTVAMGSVGYAYKMVRNAEPMMWNSIKGAPMGAKVGSFACFTLGLGMMSQMPPKLQIPVEYRGEPVGDSTVQPNAMNSAANKTLSEEQSSGWKVRCPFDFTDNKNPDSNSVAGLERITRHPGLWSFAFLGLGQAFLTPSLPQRVWFAMPTLVALIGGAHTDSRYKRGMGGCLDESYEKITSNVPFWAICSGKQGQIGNVLKDMGEEIKPLNALIAVGAAGVWVLRRGRGIKLV</sequence>
<evidence type="ECO:0000259" key="6">
    <source>
        <dbReference type="Pfam" id="PF07298"/>
    </source>
</evidence>
<reference evidence="7 8" key="1">
    <citation type="submission" date="2024-10" db="EMBL/GenBank/DDBJ databases">
        <title>Updated reference genomes for cyclostephanoid diatoms.</title>
        <authorList>
            <person name="Roberts W.R."/>
            <person name="Alverson A.J."/>
        </authorList>
    </citation>
    <scope>NUCLEOTIDE SEQUENCE [LARGE SCALE GENOMIC DNA]</scope>
    <source>
        <strain evidence="7 8">AJA010-31</strain>
    </source>
</reference>
<dbReference type="AlphaFoldDB" id="A0ABD3PEH5"/>
<keyword evidence="4" id="KW-0472">Membrane</keyword>
<gene>
    <name evidence="7" type="ORF">ACHAWO_006094</name>
</gene>
<dbReference type="Proteomes" id="UP001530400">
    <property type="component" value="Unassembled WGS sequence"/>
</dbReference>
<evidence type="ECO:0000256" key="4">
    <source>
        <dbReference type="ARBA" id="ARBA00023136"/>
    </source>
</evidence>
<keyword evidence="3" id="KW-1133">Transmembrane helix</keyword>
<dbReference type="GO" id="GO:0016020">
    <property type="term" value="C:membrane"/>
    <property type="evidence" value="ECO:0007669"/>
    <property type="project" value="UniProtKB-SubCell"/>
</dbReference>
<evidence type="ECO:0000256" key="2">
    <source>
        <dbReference type="ARBA" id="ARBA00022692"/>
    </source>
</evidence>
<evidence type="ECO:0000313" key="7">
    <source>
        <dbReference type="EMBL" id="KAL3786478.1"/>
    </source>
</evidence>